<dbReference type="InterPro" id="IPR040632">
    <property type="entry name" value="Sulfotransfer_4"/>
</dbReference>
<dbReference type="AlphaFoldDB" id="H2YF19"/>
<keyword evidence="1" id="KW-0812">Transmembrane</keyword>
<dbReference type="Gene3D" id="3.40.50.300">
    <property type="entry name" value="P-loop containing nucleotide triphosphate hydrolases"/>
    <property type="match status" value="1"/>
</dbReference>
<feature type="transmembrane region" description="Helical" evidence="1">
    <location>
        <begin position="242"/>
        <end position="262"/>
    </location>
</feature>
<name>H2YF19_CIOSA</name>
<dbReference type="InterPro" id="IPR027417">
    <property type="entry name" value="P-loop_NTPase"/>
</dbReference>
<evidence type="ECO:0000313" key="3">
    <source>
        <dbReference type="Proteomes" id="UP000007875"/>
    </source>
</evidence>
<dbReference type="Ensembl" id="ENSCSAVT00000003975.1">
    <property type="protein sequence ID" value="ENSCSAVP00000003917.1"/>
    <property type="gene ID" value="ENSCSAVG00000002317.1"/>
</dbReference>
<sequence>MKVVVAGLYKTGTKSMKEALEILGYDVWDVSEQLNHAGGVEQWEKLLNKSGDTKPLLAKMLAHCEAVTDGPAAVLSAEIFKTFPTCKVILCVRDNEDVWFESYRRNRDTLNGNFLLRFMRLVSPTVARRFDLMKLVNDAISCGRFVNSLPSFNPRGISPLLCKRAYLAHIAHLKSVVPPNQLLVFNVKEGWVPICPFLEKEVPQVQFPHANRNSSNATSSGVYRYAMFSSVKAVRKQVAIELIIALFTAFVTFLAVLIVFLLK</sequence>
<dbReference type="PANTHER" id="PTHR36978">
    <property type="entry name" value="P-LOOP CONTAINING NUCLEOTIDE TRIPHOSPHATE HYDROLASE"/>
    <property type="match status" value="1"/>
</dbReference>
<reference evidence="2" key="2">
    <citation type="submission" date="2025-08" db="UniProtKB">
        <authorList>
            <consortium name="Ensembl"/>
        </authorList>
    </citation>
    <scope>IDENTIFICATION</scope>
</reference>
<protein>
    <recommendedName>
        <fullName evidence="4">Sulfotransferase</fullName>
    </recommendedName>
</protein>
<dbReference type="Proteomes" id="UP000007875">
    <property type="component" value="Unassembled WGS sequence"/>
</dbReference>
<proteinExistence type="predicted"/>
<dbReference type="PANTHER" id="PTHR36978:SF4">
    <property type="entry name" value="P-LOOP CONTAINING NUCLEOSIDE TRIPHOSPHATE HYDROLASE PROTEIN"/>
    <property type="match status" value="1"/>
</dbReference>
<reference evidence="3" key="1">
    <citation type="submission" date="2003-08" db="EMBL/GenBank/DDBJ databases">
        <authorList>
            <person name="Birren B."/>
            <person name="Nusbaum C."/>
            <person name="Abebe A."/>
            <person name="Abouelleil A."/>
            <person name="Adekoya E."/>
            <person name="Ait-zahra M."/>
            <person name="Allen N."/>
            <person name="Allen T."/>
            <person name="An P."/>
            <person name="Anderson M."/>
            <person name="Anderson S."/>
            <person name="Arachchi H."/>
            <person name="Armbruster J."/>
            <person name="Bachantsang P."/>
            <person name="Baldwin J."/>
            <person name="Barry A."/>
            <person name="Bayul T."/>
            <person name="Blitshsteyn B."/>
            <person name="Bloom T."/>
            <person name="Blye J."/>
            <person name="Boguslavskiy L."/>
            <person name="Borowsky M."/>
            <person name="Boukhgalter B."/>
            <person name="Brunache A."/>
            <person name="Butler J."/>
            <person name="Calixte N."/>
            <person name="Calvo S."/>
            <person name="Camarata J."/>
            <person name="Campo K."/>
            <person name="Chang J."/>
            <person name="Cheshatsang Y."/>
            <person name="Citroen M."/>
            <person name="Collymore A."/>
            <person name="Considine T."/>
            <person name="Cook A."/>
            <person name="Cooke P."/>
            <person name="Corum B."/>
            <person name="Cuomo C."/>
            <person name="David R."/>
            <person name="Dawoe T."/>
            <person name="Degray S."/>
            <person name="Dodge S."/>
            <person name="Dooley K."/>
            <person name="Dorje P."/>
            <person name="Dorjee K."/>
            <person name="Dorris L."/>
            <person name="Duffey N."/>
            <person name="Dupes A."/>
            <person name="Elkins T."/>
            <person name="Engels R."/>
            <person name="Erickson J."/>
            <person name="Farina A."/>
            <person name="Faro S."/>
            <person name="Ferreira P."/>
            <person name="Fischer H."/>
            <person name="Fitzgerald M."/>
            <person name="Foley K."/>
            <person name="Gage D."/>
            <person name="Galagan J."/>
            <person name="Gearin G."/>
            <person name="Gnerre S."/>
            <person name="Gnirke A."/>
            <person name="Goyette A."/>
            <person name="Graham J."/>
            <person name="Grandbois E."/>
            <person name="Gyaltsen K."/>
            <person name="Hafez N."/>
            <person name="Hagopian D."/>
            <person name="Hagos B."/>
            <person name="Hall J."/>
            <person name="Hatcher B."/>
            <person name="Heller A."/>
            <person name="Higgins H."/>
            <person name="Honan T."/>
            <person name="Horn A."/>
            <person name="Houde N."/>
            <person name="Hughes L."/>
            <person name="Hulme W."/>
            <person name="Husby E."/>
            <person name="Iliev I."/>
            <person name="Jaffe D."/>
            <person name="Jones C."/>
            <person name="Kamal M."/>
            <person name="Kamat A."/>
            <person name="Kamvysselis M."/>
            <person name="Karlsson E."/>
            <person name="Kells C."/>
            <person name="Kieu A."/>
            <person name="Kisner P."/>
            <person name="Kodira C."/>
            <person name="Kulbokas E."/>
            <person name="Labutti K."/>
            <person name="Lama D."/>
            <person name="Landers T."/>
            <person name="Leger J."/>
            <person name="Levine S."/>
            <person name="Lewis D."/>
            <person name="Lewis T."/>
            <person name="Lindblad-toh K."/>
            <person name="Liu X."/>
            <person name="Lokyitsang T."/>
            <person name="Lokyitsang Y."/>
            <person name="Lucien O."/>
            <person name="Lui A."/>
            <person name="Ma L.J."/>
            <person name="Mabbitt R."/>
            <person name="Macdonald J."/>
            <person name="Maclean C."/>
            <person name="Major J."/>
            <person name="Manning J."/>
            <person name="Marabella R."/>
            <person name="Maru K."/>
            <person name="Matthews C."/>
            <person name="Mauceli E."/>
            <person name="Mccarthy M."/>
            <person name="Mcdonough S."/>
            <person name="Mcghee T."/>
            <person name="Meldrim J."/>
            <person name="Meneus L."/>
            <person name="Mesirov J."/>
            <person name="Mihalev A."/>
            <person name="Mihova T."/>
            <person name="Mikkelsen T."/>
            <person name="Mlenga V."/>
            <person name="Moru K."/>
            <person name="Mozes J."/>
            <person name="Mulrain L."/>
            <person name="Munson G."/>
            <person name="Naylor J."/>
            <person name="Newes C."/>
            <person name="Nguyen C."/>
            <person name="Nguyen N."/>
            <person name="Nguyen T."/>
            <person name="Nicol R."/>
            <person name="Nielsen C."/>
            <person name="Nizzari M."/>
            <person name="Norbu C."/>
            <person name="Norbu N."/>
            <person name="O'donnell P."/>
            <person name="Okoawo O."/>
            <person name="O'leary S."/>
            <person name="Omotosho B."/>
            <person name="O'neill K."/>
            <person name="Osman S."/>
            <person name="Parker S."/>
            <person name="Perrin D."/>
            <person name="Phunkhang P."/>
            <person name="Piqani B."/>
            <person name="Purcell S."/>
            <person name="Rachupka T."/>
            <person name="Ramasamy U."/>
            <person name="Rameau R."/>
            <person name="Ray V."/>
            <person name="Raymond C."/>
            <person name="Retta R."/>
            <person name="Richardson S."/>
            <person name="Rise C."/>
            <person name="Rodriguez J."/>
            <person name="Rogers J."/>
            <person name="Rogov P."/>
            <person name="Rutman M."/>
            <person name="Schupbach R."/>
            <person name="Seaman C."/>
            <person name="Settipalli S."/>
            <person name="Sharpe T."/>
            <person name="Sheridan J."/>
            <person name="Sherpa N."/>
            <person name="Shi J."/>
            <person name="Smirnov S."/>
            <person name="Smith C."/>
            <person name="Sougnez C."/>
            <person name="Spencer B."/>
            <person name="Stalker J."/>
            <person name="Stange-thomann N."/>
            <person name="Stavropoulos S."/>
            <person name="Stetson K."/>
            <person name="Stone C."/>
            <person name="Stone S."/>
            <person name="Stubbs M."/>
            <person name="Talamas J."/>
            <person name="Tchuinga P."/>
            <person name="Tenzing P."/>
            <person name="Tesfaye S."/>
            <person name="Theodore J."/>
            <person name="Thoulutsang Y."/>
            <person name="Topham K."/>
            <person name="Towey S."/>
            <person name="Tsamla T."/>
            <person name="Tsomo N."/>
            <person name="Vallee D."/>
            <person name="Vassiliev H."/>
            <person name="Venkataraman V."/>
            <person name="Vinson J."/>
            <person name="Vo A."/>
            <person name="Wade C."/>
            <person name="Wang S."/>
            <person name="Wangchuk T."/>
            <person name="Wangdi T."/>
            <person name="Whittaker C."/>
            <person name="Wilkinson J."/>
            <person name="Wu Y."/>
            <person name="Wyman D."/>
            <person name="Yadav S."/>
            <person name="Yang S."/>
            <person name="Yang X."/>
            <person name="Yeager S."/>
            <person name="Yee E."/>
            <person name="Young G."/>
            <person name="Zainoun J."/>
            <person name="Zembeck L."/>
            <person name="Zimmer A."/>
            <person name="Zody M."/>
            <person name="Lander E."/>
        </authorList>
    </citation>
    <scope>NUCLEOTIDE SEQUENCE [LARGE SCALE GENOMIC DNA]</scope>
</reference>
<evidence type="ECO:0008006" key="4">
    <source>
        <dbReference type="Google" id="ProtNLM"/>
    </source>
</evidence>
<keyword evidence="1" id="KW-0472">Membrane</keyword>
<dbReference type="eggNOG" id="ENOG502SSXK">
    <property type="taxonomic scope" value="Eukaryota"/>
</dbReference>
<evidence type="ECO:0000313" key="2">
    <source>
        <dbReference type="Ensembl" id="ENSCSAVP00000003917.1"/>
    </source>
</evidence>
<dbReference type="OMA" id="DCFRWIG"/>
<dbReference type="GeneTree" id="ENSGT00940000163713"/>
<dbReference type="InParanoid" id="H2YF19"/>
<keyword evidence="1" id="KW-1133">Transmembrane helix</keyword>
<dbReference type="Pfam" id="PF17784">
    <property type="entry name" value="Sulfotransfer_4"/>
    <property type="match status" value="1"/>
</dbReference>
<organism evidence="2 3">
    <name type="scientific">Ciona savignyi</name>
    <name type="common">Pacific transparent sea squirt</name>
    <dbReference type="NCBI Taxonomy" id="51511"/>
    <lineage>
        <taxon>Eukaryota</taxon>
        <taxon>Metazoa</taxon>
        <taxon>Chordata</taxon>
        <taxon>Tunicata</taxon>
        <taxon>Ascidiacea</taxon>
        <taxon>Phlebobranchia</taxon>
        <taxon>Cionidae</taxon>
        <taxon>Ciona</taxon>
    </lineage>
</organism>
<reference evidence="2" key="3">
    <citation type="submission" date="2025-09" db="UniProtKB">
        <authorList>
            <consortium name="Ensembl"/>
        </authorList>
    </citation>
    <scope>IDENTIFICATION</scope>
</reference>
<dbReference type="SUPFAM" id="SSF52540">
    <property type="entry name" value="P-loop containing nucleoside triphosphate hydrolases"/>
    <property type="match status" value="1"/>
</dbReference>
<dbReference type="STRING" id="51511.ENSCSAVP00000003917"/>
<dbReference type="HOGENOM" id="CLU_061199_2_2_1"/>
<keyword evidence="3" id="KW-1185">Reference proteome</keyword>
<evidence type="ECO:0000256" key="1">
    <source>
        <dbReference type="SAM" id="Phobius"/>
    </source>
</evidence>
<accession>H2YF19</accession>